<evidence type="ECO:0000256" key="7">
    <source>
        <dbReference type="ARBA" id="ARBA00022989"/>
    </source>
</evidence>
<feature type="transmembrane region" description="Helical" evidence="12">
    <location>
        <begin position="362"/>
        <end position="381"/>
    </location>
</feature>
<accession>A0A3G2E7C8</accession>
<keyword evidence="5" id="KW-0762">Sugar transport</keyword>
<feature type="transmembrane region" description="Helical" evidence="12">
    <location>
        <begin position="319"/>
        <end position="350"/>
    </location>
</feature>
<evidence type="ECO:0000256" key="10">
    <source>
        <dbReference type="ARBA" id="ARBA00035686"/>
    </source>
</evidence>
<feature type="transmembrane region" description="Helical" evidence="12">
    <location>
        <begin position="232"/>
        <end position="251"/>
    </location>
</feature>
<keyword evidence="3" id="KW-1003">Cell membrane</keyword>
<evidence type="ECO:0000256" key="12">
    <source>
        <dbReference type="SAM" id="Phobius"/>
    </source>
</evidence>
<feature type="region of interest" description="Disordered" evidence="11">
    <location>
        <begin position="1"/>
        <end position="26"/>
    </location>
</feature>
<sequence length="389" mass="41269">MTALKSSLASPGMNPPPPPGASSKPVAAADERVGTTSWVKRFFGRPEFASISGAVLVFAFFVITAGDSGMFNLDGVVNWMQVASYLGIIAIGACLLMIAGEFDLSIGSMIGFAGMMIAIPTIYFHWPLWAAILFAFAGSMALGWLNGYIVIKTRLPSFIVTLAFLFILRGLTLALSIMFANRTIVSGVGDLAAQDWLASLLFHGNVATGLFQWMGAHGWIAVLDDGSPLVKGVPKVIAWWLVLAAGAAFVLSRTRFGNWMFAVGGDANAAKNVGVPVRKVKISLFVFTAFCACLFATLQVCDVGSAAADRGMQKEFEAIIAAVIGGALLTGGYGSVVGACFGALIFGVVQIGITYTNINSDWFRVFLGVMLLIAVLFNNFVRSRVTEAR</sequence>
<dbReference type="GO" id="GO:0005886">
    <property type="term" value="C:plasma membrane"/>
    <property type="evidence" value="ECO:0007669"/>
    <property type="project" value="UniProtKB-SubCell"/>
</dbReference>
<keyword evidence="2" id="KW-0813">Transport</keyword>
<evidence type="ECO:0000256" key="8">
    <source>
        <dbReference type="ARBA" id="ARBA00023136"/>
    </source>
</evidence>
<evidence type="ECO:0000256" key="9">
    <source>
        <dbReference type="ARBA" id="ARBA00035611"/>
    </source>
</evidence>
<dbReference type="EMBL" id="CP033019">
    <property type="protein sequence ID" value="AYM76053.1"/>
    <property type="molecule type" value="Genomic_DNA"/>
</dbReference>
<keyword evidence="8 12" id="KW-0472">Membrane</keyword>
<dbReference type="Proteomes" id="UP000279594">
    <property type="component" value="Chromosome"/>
</dbReference>
<organism evidence="13 14">
    <name type="scientific">Janthinobacterium agaricidamnosum</name>
    <dbReference type="NCBI Taxonomy" id="55508"/>
    <lineage>
        <taxon>Bacteria</taxon>
        <taxon>Pseudomonadati</taxon>
        <taxon>Pseudomonadota</taxon>
        <taxon>Betaproteobacteria</taxon>
        <taxon>Burkholderiales</taxon>
        <taxon>Oxalobacteraceae</taxon>
        <taxon>Janthinobacterium</taxon>
    </lineage>
</organism>
<dbReference type="PANTHER" id="PTHR32196">
    <property type="entry name" value="ABC TRANSPORTER PERMEASE PROTEIN YPHD-RELATED-RELATED"/>
    <property type="match status" value="1"/>
</dbReference>
<evidence type="ECO:0000313" key="14">
    <source>
        <dbReference type="Proteomes" id="UP000279594"/>
    </source>
</evidence>
<evidence type="ECO:0000313" key="13">
    <source>
        <dbReference type="EMBL" id="AYM76053.1"/>
    </source>
</evidence>
<feature type="transmembrane region" description="Helical" evidence="12">
    <location>
        <begin position="158"/>
        <end position="180"/>
    </location>
</feature>
<dbReference type="CDD" id="cd06579">
    <property type="entry name" value="TM_PBP1_transp_AraH_like"/>
    <property type="match status" value="1"/>
</dbReference>
<dbReference type="Pfam" id="PF02653">
    <property type="entry name" value="BPD_transp_2"/>
    <property type="match status" value="1"/>
</dbReference>
<keyword evidence="14" id="KW-1185">Reference proteome</keyword>
<comment type="subcellular location">
    <subcellularLocation>
        <location evidence="1">Cell membrane</location>
        <topology evidence="1">Multi-pass membrane protein</topology>
    </subcellularLocation>
</comment>
<dbReference type="InterPro" id="IPR001851">
    <property type="entry name" value="ABC_transp_permease"/>
</dbReference>
<feature type="transmembrane region" description="Helical" evidence="12">
    <location>
        <begin position="200"/>
        <end position="220"/>
    </location>
</feature>
<dbReference type="AlphaFoldDB" id="A0A3G2E7C8"/>
<evidence type="ECO:0000256" key="6">
    <source>
        <dbReference type="ARBA" id="ARBA00022692"/>
    </source>
</evidence>
<feature type="transmembrane region" description="Helical" evidence="12">
    <location>
        <begin position="106"/>
        <end position="126"/>
    </location>
</feature>
<evidence type="ECO:0000256" key="3">
    <source>
        <dbReference type="ARBA" id="ARBA00022475"/>
    </source>
</evidence>
<feature type="transmembrane region" description="Helical" evidence="12">
    <location>
        <begin position="48"/>
        <end position="66"/>
    </location>
</feature>
<feature type="transmembrane region" description="Helical" evidence="12">
    <location>
        <begin position="78"/>
        <end position="99"/>
    </location>
</feature>
<name>A0A3G2E7C8_9BURK</name>
<keyword evidence="6 12" id="KW-0812">Transmembrane</keyword>
<feature type="transmembrane region" description="Helical" evidence="12">
    <location>
        <begin position="132"/>
        <end position="151"/>
    </location>
</feature>
<reference evidence="13 14" key="1">
    <citation type="submission" date="2018-10" db="EMBL/GenBank/DDBJ databases">
        <title>Effects of UV and annual dynamics of microbial communities in freshwater RAS systems.</title>
        <authorList>
            <person name="Bekkelund A.K."/>
            <person name="Hansen B.R."/>
            <person name="Stokken H."/>
            <person name="Eriksen B.F."/>
            <person name="Kashulin N.A."/>
        </authorList>
    </citation>
    <scope>NUCLEOTIDE SEQUENCE [LARGE SCALE GENOMIC DNA]</scope>
    <source>
        <strain evidence="13 14">BHSEK</strain>
    </source>
</reference>
<feature type="transmembrane region" description="Helical" evidence="12">
    <location>
        <begin position="282"/>
        <end position="307"/>
    </location>
</feature>
<dbReference type="GO" id="GO:0022857">
    <property type="term" value="F:transmembrane transporter activity"/>
    <property type="evidence" value="ECO:0007669"/>
    <property type="project" value="InterPro"/>
</dbReference>
<proteinExistence type="predicted"/>
<comment type="function">
    <text evidence="9">Part of the binding-protein-dependent transport system for D-xylose. Probably responsible for the translocation of the substrate across the membrane.</text>
</comment>
<gene>
    <name evidence="13" type="ORF">D9M09_09815</name>
</gene>
<dbReference type="PANTHER" id="PTHR32196:SF32">
    <property type="entry name" value="XYLOSE TRANSPORT SYSTEM PERMEASE PROTEIN XYLH"/>
    <property type="match status" value="1"/>
</dbReference>
<evidence type="ECO:0000256" key="5">
    <source>
        <dbReference type="ARBA" id="ARBA00022597"/>
    </source>
</evidence>
<keyword evidence="4" id="KW-0997">Cell inner membrane</keyword>
<evidence type="ECO:0000256" key="2">
    <source>
        <dbReference type="ARBA" id="ARBA00022448"/>
    </source>
</evidence>
<evidence type="ECO:0000256" key="1">
    <source>
        <dbReference type="ARBA" id="ARBA00004651"/>
    </source>
</evidence>
<evidence type="ECO:0000256" key="4">
    <source>
        <dbReference type="ARBA" id="ARBA00022519"/>
    </source>
</evidence>
<keyword evidence="7 12" id="KW-1133">Transmembrane helix</keyword>
<protein>
    <recommendedName>
        <fullName evidence="10">Xylose transport system permease protein XylH</fullName>
    </recommendedName>
</protein>
<evidence type="ECO:0000256" key="11">
    <source>
        <dbReference type="SAM" id="MobiDB-lite"/>
    </source>
</evidence>